<protein>
    <recommendedName>
        <fullName evidence="2">Zinc finger PMZ-type domain-containing protein</fullName>
    </recommendedName>
</protein>
<dbReference type="Pfam" id="PF10551">
    <property type="entry name" value="MULE"/>
    <property type="match status" value="1"/>
</dbReference>
<organism evidence="3 4">
    <name type="scientific">Trifolium subterraneum</name>
    <name type="common">Subterranean clover</name>
    <dbReference type="NCBI Taxonomy" id="3900"/>
    <lineage>
        <taxon>Eukaryota</taxon>
        <taxon>Viridiplantae</taxon>
        <taxon>Streptophyta</taxon>
        <taxon>Embryophyta</taxon>
        <taxon>Tracheophyta</taxon>
        <taxon>Spermatophyta</taxon>
        <taxon>Magnoliopsida</taxon>
        <taxon>eudicotyledons</taxon>
        <taxon>Gunneridae</taxon>
        <taxon>Pentapetalae</taxon>
        <taxon>rosids</taxon>
        <taxon>fabids</taxon>
        <taxon>Fabales</taxon>
        <taxon>Fabaceae</taxon>
        <taxon>Papilionoideae</taxon>
        <taxon>50 kb inversion clade</taxon>
        <taxon>NPAAA clade</taxon>
        <taxon>Hologalegina</taxon>
        <taxon>IRL clade</taxon>
        <taxon>Trifolieae</taxon>
        <taxon>Trifolium</taxon>
    </lineage>
</organism>
<dbReference type="PANTHER" id="PTHR31973:SF187">
    <property type="entry name" value="MUTATOR TRANSPOSASE MUDRA PROTEIN"/>
    <property type="match status" value="1"/>
</dbReference>
<dbReference type="AlphaFoldDB" id="A0A2Z6P7R7"/>
<dbReference type="InterPro" id="IPR004332">
    <property type="entry name" value="Transposase_MuDR"/>
</dbReference>
<dbReference type="Pfam" id="PF26130">
    <property type="entry name" value="PB1-like"/>
    <property type="match status" value="1"/>
</dbReference>
<proteinExistence type="predicted"/>
<dbReference type="Proteomes" id="UP000242715">
    <property type="component" value="Unassembled WGS sequence"/>
</dbReference>
<dbReference type="OrthoDB" id="1646772at2759"/>
<dbReference type="PANTHER" id="PTHR31973">
    <property type="entry name" value="POLYPROTEIN, PUTATIVE-RELATED"/>
    <property type="match status" value="1"/>
</dbReference>
<dbReference type="SMART" id="SM00575">
    <property type="entry name" value="ZnF_PMZ"/>
    <property type="match status" value="1"/>
</dbReference>
<feature type="region of interest" description="Disordered" evidence="1">
    <location>
        <begin position="801"/>
        <end position="828"/>
    </location>
</feature>
<dbReference type="GO" id="GO:0008270">
    <property type="term" value="F:zinc ion binding"/>
    <property type="evidence" value="ECO:0007669"/>
    <property type="project" value="InterPro"/>
</dbReference>
<feature type="compositionally biased region" description="Acidic residues" evidence="1">
    <location>
        <begin position="199"/>
        <end position="226"/>
    </location>
</feature>
<dbReference type="Pfam" id="PF03108">
    <property type="entry name" value="DBD_Tnp_Mut"/>
    <property type="match status" value="1"/>
</dbReference>
<sequence>MTTSMNGKGVEKGEGGRDSSSWSKDSERYCSSPSQRQEVRLCIYHGGLFTELPCKMYVNGQMQEMSFDRDVDAMSYMDISTLIKSLGYSDFKSLYYRHPKLALSHGLRPLHCDDDVLKFANDVNGYEVIEIYVEHLLDTPIVVEEHINETINGKGKRKAFDEEVVIELEDAYKGDGEGDSEGEYVELEDEVDVQGNANIDDENDSEDEEYVANSDDVSDDYTEDDSDFKENWNWATVLPQETVNEVCSNVGPIENVMNLDPIMTAEFELEDDDSDILDTPKGSEIDEATRPKFPKYKLPEGDEVVKFELGFEFTTKALVKEVVKHYAMQRKKSLYFKQNDKKRMIVKCKKECPFHLRFGKRIGSNCWQITSFTEEHSCHRTDKNRQAKTEWLAKRFVHTLRHTPEMKTKSLIVECKNKWGVQLSHDQAYRAKKIAIEMLQGAASEQYSHLRSYAAELRRSNRNSTVIIQCDTSDNGLIFERIYGDHGGQLMAAVGKDGNNQMIPIAYAVVEAETRDSWQWFLNLLLEDLNSIQQRDWAFILDQQKGLEIATQNISAGVEHRLCVNHLYANWKKKYPGAEMKEVLWLAARATTVPGWQRAMQRMKNLNENAWTDMMKVPATKWTRSAYNTNTQCDLQVNNMCEAFNKTILEHRDKPIITLLEGLKNYIPKRIVTQRGLMERYMGNICPKIQQLLEKAKRVADGWSPHWAGDLEHRGHFYVENGNDQYTVDLHKRTSACRKWDLTGIPCCHSITCMWHNHEAPEDYVAACYRKKTFMATYSHIIMPSTGPKLWPIIDSESIINPPRMRRAPGRPKKQRNKSNDEPKNSKILPRYLKTVECKKCKKLGHNMRTCKGKTAADREIPKGGNKKQKSKKKTHAGESSQAPQPQGSQAPTVLSQGSQAPQGSQVSSQYS</sequence>
<feature type="compositionally biased region" description="Low complexity" evidence="1">
    <location>
        <begin position="880"/>
        <end position="892"/>
    </location>
</feature>
<evidence type="ECO:0000256" key="1">
    <source>
        <dbReference type="SAM" id="MobiDB-lite"/>
    </source>
</evidence>
<gene>
    <name evidence="3" type="ORF">TSUD_84730</name>
</gene>
<feature type="compositionally biased region" description="Basic residues" evidence="1">
    <location>
        <begin position="804"/>
        <end position="817"/>
    </location>
</feature>
<dbReference type="InterPro" id="IPR006564">
    <property type="entry name" value="Znf_PMZ"/>
</dbReference>
<feature type="compositionally biased region" description="Polar residues" evidence="1">
    <location>
        <begin position="893"/>
        <end position="912"/>
    </location>
</feature>
<reference evidence="4" key="1">
    <citation type="journal article" date="2017" name="Front. Plant Sci.">
        <title>Climate Clever Clovers: New Paradigm to Reduce the Environmental Footprint of Ruminants by Breeding Low Methanogenic Forages Utilizing Haplotype Variation.</title>
        <authorList>
            <person name="Kaur P."/>
            <person name="Appels R."/>
            <person name="Bayer P.E."/>
            <person name="Keeble-Gagnere G."/>
            <person name="Wang J."/>
            <person name="Hirakawa H."/>
            <person name="Shirasawa K."/>
            <person name="Vercoe P."/>
            <person name="Stefanova K."/>
            <person name="Durmic Z."/>
            <person name="Nichols P."/>
            <person name="Revell C."/>
            <person name="Isobe S.N."/>
            <person name="Edwards D."/>
            <person name="Erskine W."/>
        </authorList>
    </citation>
    <scope>NUCLEOTIDE SEQUENCE [LARGE SCALE GENOMIC DNA]</scope>
    <source>
        <strain evidence="4">cv. Daliak</strain>
    </source>
</reference>
<dbReference type="InterPro" id="IPR058594">
    <property type="entry name" value="PB1-like_dom_pln"/>
</dbReference>
<dbReference type="InterPro" id="IPR018289">
    <property type="entry name" value="MULE_transposase_dom"/>
</dbReference>
<feature type="compositionally biased region" description="Basic residues" evidence="1">
    <location>
        <begin position="865"/>
        <end position="875"/>
    </location>
</feature>
<evidence type="ECO:0000313" key="3">
    <source>
        <dbReference type="EMBL" id="GAU45350.1"/>
    </source>
</evidence>
<feature type="compositionally biased region" description="Polar residues" evidence="1">
    <location>
        <begin position="18"/>
        <end position="29"/>
    </location>
</feature>
<evidence type="ECO:0000259" key="2">
    <source>
        <dbReference type="SMART" id="SM00575"/>
    </source>
</evidence>
<feature type="region of interest" description="Disordered" evidence="1">
    <location>
        <begin position="193"/>
        <end position="226"/>
    </location>
</feature>
<feature type="region of interest" description="Disordered" evidence="1">
    <location>
        <begin position="851"/>
        <end position="912"/>
    </location>
</feature>
<dbReference type="EMBL" id="DF974116">
    <property type="protein sequence ID" value="GAU45350.1"/>
    <property type="molecule type" value="Genomic_DNA"/>
</dbReference>
<accession>A0A2Z6P7R7</accession>
<feature type="region of interest" description="Disordered" evidence="1">
    <location>
        <begin position="1"/>
        <end position="29"/>
    </location>
</feature>
<evidence type="ECO:0000313" key="4">
    <source>
        <dbReference type="Proteomes" id="UP000242715"/>
    </source>
</evidence>
<feature type="domain" description="Zinc finger PMZ-type" evidence="2">
    <location>
        <begin position="733"/>
        <end position="760"/>
    </location>
</feature>
<keyword evidence="4" id="KW-1185">Reference proteome</keyword>
<name>A0A2Z6P7R7_TRISU</name>